<comment type="similarity">
    <text evidence="2 4">Belongs to the terpene synthase family.</text>
</comment>
<organism evidence="5 6">
    <name type="scientific">Rhypophila decipiens</name>
    <dbReference type="NCBI Taxonomy" id="261697"/>
    <lineage>
        <taxon>Eukaryota</taxon>
        <taxon>Fungi</taxon>
        <taxon>Dikarya</taxon>
        <taxon>Ascomycota</taxon>
        <taxon>Pezizomycotina</taxon>
        <taxon>Sordariomycetes</taxon>
        <taxon>Sordariomycetidae</taxon>
        <taxon>Sordariales</taxon>
        <taxon>Naviculisporaceae</taxon>
        <taxon>Rhypophila</taxon>
    </lineage>
</organism>
<keyword evidence="4" id="KW-0456">Lyase</keyword>
<gene>
    <name evidence="5" type="ORF">QBC37DRAFT_377592</name>
</gene>
<dbReference type="InterPro" id="IPR008949">
    <property type="entry name" value="Isoprenoid_synthase_dom_sf"/>
</dbReference>
<comment type="cofactor">
    <cofactor evidence="1 4">
        <name>Mg(2+)</name>
        <dbReference type="ChEBI" id="CHEBI:18420"/>
    </cofactor>
</comment>
<dbReference type="Proteomes" id="UP001301769">
    <property type="component" value="Unassembled WGS sequence"/>
</dbReference>
<evidence type="ECO:0000313" key="5">
    <source>
        <dbReference type="EMBL" id="KAK4209928.1"/>
    </source>
</evidence>
<dbReference type="EMBL" id="MU858190">
    <property type="protein sequence ID" value="KAK4209928.1"/>
    <property type="molecule type" value="Genomic_DNA"/>
</dbReference>
<protein>
    <recommendedName>
        <fullName evidence="4">Terpene synthase</fullName>
        <ecNumber evidence="4">4.2.3.-</ecNumber>
    </recommendedName>
</protein>
<dbReference type="SFLD" id="SFLDG01020">
    <property type="entry name" value="Terpene_Cyclase_Like_2"/>
    <property type="match status" value="1"/>
</dbReference>
<dbReference type="GO" id="GO:0010333">
    <property type="term" value="F:terpene synthase activity"/>
    <property type="evidence" value="ECO:0007669"/>
    <property type="project" value="InterPro"/>
</dbReference>
<dbReference type="GO" id="GO:0046872">
    <property type="term" value="F:metal ion binding"/>
    <property type="evidence" value="ECO:0007669"/>
    <property type="project" value="UniProtKB-KW"/>
</dbReference>
<dbReference type="GO" id="GO:0008299">
    <property type="term" value="P:isoprenoid biosynthetic process"/>
    <property type="evidence" value="ECO:0007669"/>
    <property type="project" value="UniProtKB-ARBA"/>
</dbReference>
<dbReference type="PANTHER" id="PTHR35201">
    <property type="entry name" value="TERPENE SYNTHASE"/>
    <property type="match status" value="1"/>
</dbReference>
<dbReference type="InterPro" id="IPR034686">
    <property type="entry name" value="Terpene_cyclase-like_2"/>
</dbReference>
<evidence type="ECO:0000256" key="4">
    <source>
        <dbReference type="RuleBase" id="RU366034"/>
    </source>
</evidence>
<dbReference type="AlphaFoldDB" id="A0AAN6XZS0"/>
<dbReference type="EC" id="4.2.3.-" evidence="4"/>
<dbReference type="PANTHER" id="PTHR35201:SF4">
    <property type="entry name" value="BETA-PINACENE SYNTHASE-RELATED"/>
    <property type="match status" value="1"/>
</dbReference>
<proteinExistence type="inferred from homology"/>
<evidence type="ECO:0000313" key="6">
    <source>
        <dbReference type="Proteomes" id="UP001301769"/>
    </source>
</evidence>
<dbReference type="SUPFAM" id="SSF48576">
    <property type="entry name" value="Terpenoid synthases"/>
    <property type="match status" value="1"/>
</dbReference>
<sequence>MESTEMIKLPDFLANWPWKRELSPHYEMVKTETDSWVRSFGFFKDAKSQDAFDRVQTPRLAALAYLHMNKDQLRMASDFIALLYVYDEYTDVADEQEAQSLGQIVLDAMYNPDKSRPAGENPVGELARQFWTRAIPHLSQTSQEHFLATFEKYVDSVVVQTRERRSGNERLLSFDEYWVIRQWNSACPACFALAELDLYMPDAVYRHPMLEKLRMIAVQMIVASNDVYSYNVEVLRGMGLFNLVTIIMYEHGLESTEQAIAWIDEWNGQLLVEFLDIRDKIIQGEVTTREESRSEEALRQVKQYVDILGCWVRANEEWNFESHRYLGTDGPRVRRERTLAMMPKVDINPKVLMGYGPCNDGTNSERIRQLMDETAVAGMQITTKTF</sequence>
<dbReference type="Gene3D" id="1.10.600.10">
    <property type="entry name" value="Farnesyl Diphosphate Synthase"/>
    <property type="match status" value="1"/>
</dbReference>
<keyword evidence="3 4" id="KW-0460">Magnesium</keyword>
<evidence type="ECO:0000256" key="1">
    <source>
        <dbReference type="ARBA" id="ARBA00001946"/>
    </source>
</evidence>
<keyword evidence="6" id="KW-1185">Reference proteome</keyword>
<reference evidence="5" key="2">
    <citation type="submission" date="2023-05" db="EMBL/GenBank/DDBJ databases">
        <authorList>
            <consortium name="Lawrence Berkeley National Laboratory"/>
            <person name="Steindorff A."/>
            <person name="Hensen N."/>
            <person name="Bonometti L."/>
            <person name="Westerberg I."/>
            <person name="Brannstrom I.O."/>
            <person name="Guillou S."/>
            <person name="Cros-Aarteil S."/>
            <person name="Calhoun S."/>
            <person name="Haridas S."/>
            <person name="Kuo A."/>
            <person name="Mondo S."/>
            <person name="Pangilinan J."/>
            <person name="Riley R."/>
            <person name="Labutti K."/>
            <person name="Andreopoulos B."/>
            <person name="Lipzen A."/>
            <person name="Chen C."/>
            <person name="Yanf M."/>
            <person name="Daum C."/>
            <person name="Ng V."/>
            <person name="Clum A."/>
            <person name="Ohm R."/>
            <person name="Martin F."/>
            <person name="Silar P."/>
            <person name="Natvig D."/>
            <person name="Lalanne C."/>
            <person name="Gautier V."/>
            <person name="Ament-Velasquez S.L."/>
            <person name="Kruys A."/>
            <person name="Hutchinson M.I."/>
            <person name="Powell A.J."/>
            <person name="Barry K."/>
            <person name="Miller A.N."/>
            <person name="Grigoriev I.V."/>
            <person name="Debuchy R."/>
            <person name="Gladieux P."/>
            <person name="Thoren M.H."/>
            <person name="Johannesson H."/>
        </authorList>
    </citation>
    <scope>NUCLEOTIDE SEQUENCE</scope>
    <source>
        <strain evidence="5">PSN293</strain>
    </source>
</reference>
<dbReference type="Pfam" id="PF19086">
    <property type="entry name" value="Terpene_syn_C_2"/>
    <property type="match status" value="1"/>
</dbReference>
<comment type="caution">
    <text evidence="5">The sequence shown here is derived from an EMBL/GenBank/DDBJ whole genome shotgun (WGS) entry which is preliminary data.</text>
</comment>
<name>A0AAN6XZS0_9PEZI</name>
<keyword evidence="4" id="KW-0479">Metal-binding</keyword>
<evidence type="ECO:0000256" key="3">
    <source>
        <dbReference type="ARBA" id="ARBA00022842"/>
    </source>
</evidence>
<dbReference type="SFLD" id="SFLDS00005">
    <property type="entry name" value="Isoprenoid_Synthase_Type_I"/>
    <property type="match status" value="1"/>
</dbReference>
<accession>A0AAN6XZS0</accession>
<evidence type="ECO:0000256" key="2">
    <source>
        <dbReference type="ARBA" id="ARBA00006333"/>
    </source>
</evidence>
<reference evidence="5" key="1">
    <citation type="journal article" date="2023" name="Mol. Phylogenet. Evol.">
        <title>Genome-scale phylogeny and comparative genomics of the fungal order Sordariales.</title>
        <authorList>
            <person name="Hensen N."/>
            <person name="Bonometti L."/>
            <person name="Westerberg I."/>
            <person name="Brannstrom I.O."/>
            <person name="Guillou S."/>
            <person name="Cros-Aarteil S."/>
            <person name="Calhoun S."/>
            <person name="Haridas S."/>
            <person name="Kuo A."/>
            <person name="Mondo S."/>
            <person name="Pangilinan J."/>
            <person name="Riley R."/>
            <person name="LaButti K."/>
            <person name="Andreopoulos B."/>
            <person name="Lipzen A."/>
            <person name="Chen C."/>
            <person name="Yan M."/>
            <person name="Daum C."/>
            <person name="Ng V."/>
            <person name="Clum A."/>
            <person name="Steindorff A."/>
            <person name="Ohm R.A."/>
            <person name="Martin F."/>
            <person name="Silar P."/>
            <person name="Natvig D.O."/>
            <person name="Lalanne C."/>
            <person name="Gautier V."/>
            <person name="Ament-Velasquez S.L."/>
            <person name="Kruys A."/>
            <person name="Hutchinson M.I."/>
            <person name="Powell A.J."/>
            <person name="Barry K."/>
            <person name="Miller A.N."/>
            <person name="Grigoriev I.V."/>
            <person name="Debuchy R."/>
            <person name="Gladieux P."/>
            <person name="Hiltunen Thoren M."/>
            <person name="Johannesson H."/>
        </authorList>
    </citation>
    <scope>NUCLEOTIDE SEQUENCE</scope>
    <source>
        <strain evidence="5">PSN293</strain>
    </source>
</reference>